<dbReference type="Pfam" id="PF13830">
    <property type="entry name" value="DUF4192"/>
    <property type="match status" value="1"/>
</dbReference>
<evidence type="ECO:0000313" key="1">
    <source>
        <dbReference type="EMBL" id="GIJ66388.1"/>
    </source>
</evidence>
<comment type="caution">
    <text evidence="1">The sequence shown here is derived from an EMBL/GenBank/DDBJ whole genome shotgun (WGS) entry which is preliminary data.</text>
</comment>
<accession>A0A8J4E9J8</accession>
<organism evidence="1 2">
    <name type="scientific">Virgisporangium ochraceum</name>
    <dbReference type="NCBI Taxonomy" id="65505"/>
    <lineage>
        <taxon>Bacteria</taxon>
        <taxon>Bacillati</taxon>
        <taxon>Actinomycetota</taxon>
        <taxon>Actinomycetes</taxon>
        <taxon>Micromonosporales</taxon>
        <taxon>Micromonosporaceae</taxon>
        <taxon>Virgisporangium</taxon>
    </lineage>
</organism>
<dbReference type="InterPro" id="IPR025447">
    <property type="entry name" value="DUF4192"/>
</dbReference>
<sequence length="348" mass="37070">MPVPSCGGLPEPWLMSHVMLRSPADVIAAVPYLFGFHPADSLVLLAFHGKRIVFQARADLLPASDVEGVEAVGARLAAITSRSGPAGVILIGYGPEPAVLPLVGSVGSGLASHQIPVLSVLRVDGGRYREMLCDNPVCCPPEGVPFDPATTQIAASATFAGLVVHPDRAALAATIDPVAGAGIEPEIAAALDRLAALPGGQRGLRTAVRTAVRQAFERYMNGGRLDDDEVAWLAVLLSDVVLRDDTWSRLVAGRSVPAHEEIWRDLVRRVPRRYVPAPATLLALVAWRTGSGVLAEMAAERALEADPAYRLAQLVLHAMRNGLPPTALDGRPERRLRRRRVPRVSEAA</sequence>
<evidence type="ECO:0008006" key="3">
    <source>
        <dbReference type="Google" id="ProtNLM"/>
    </source>
</evidence>
<evidence type="ECO:0000313" key="2">
    <source>
        <dbReference type="Proteomes" id="UP000635606"/>
    </source>
</evidence>
<dbReference type="AlphaFoldDB" id="A0A8J4E9J8"/>
<protein>
    <recommendedName>
        <fullName evidence="3">DUF4192 domain-containing protein</fullName>
    </recommendedName>
</protein>
<reference evidence="1" key="1">
    <citation type="submission" date="2021-01" db="EMBL/GenBank/DDBJ databases">
        <title>Whole genome shotgun sequence of Virgisporangium ochraceum NBRC 16418.</title>
        <authorList>
            <person name="Komaki H."/>
            <person name="Tamura T."/>
        </authorList>
    </citation>
    <scope>NUCLEOTIDE SEQUENCE</scope>
    <source>
        <strain evidence="1">NBRC 16418</strain>
    </source>
</reference>
<name>A0A8J4E9J8_9ACTN</name>
<proteinExistence type="predicted"/>
<keyword evidence="2" id="KW-1185">Reference proteome</keyword>
<dbReference type="EMBL" id="BOPH01000017">
    <property type="protein sequence ID" value="GIJ66388.1"/>
    <property type="molecule type" value="Genomic_DNA"/>
</dbReference>
<gene>
    <name evidence="1" type="ORF">Voc01_013050</name>
</gene>
<dbReference type="Proteomes" id="UP000635606">
    <property type="component" value="Unassembled WGS sequence"/>
</dbReference>